<proteinExistence type="inferred from homology"/>
<dbReference type="EC" id="2.3.1.225" evidence="7"/>
<comment type="subcellular location">
    <subcellularLocation>
        <location evidence="1">Membrane</location>
        <topology evidence="1">Multi-pass membrane protein</topology>
    </subcellularLocation>
</comment>
<feature type="region of interest" description="Disordered" evidence="8">
    <location>
        <begin position="155"/>
        <end position="292"/>
    </location>
</feature>
<reference evidence="10 11" key="1">
    <citation type="journal article" date="2022" name="bioRxiv">
        <title>Genomics of Preaxostyla Flagellates Illuminates Evolutionary Transitions and the Path Towards Mitochondrial Loss.</title>
        <authorList>
            <person name="Novak L.V.F."/>
            <person name="Treitli S.C."/>
            <person name="Pyrih J."/>
            <person name="Halakuc P."/>
            <person name="Pipaliya S.V."/>
            <person name="Vacek V."/>
            <person name="Brzon O."/>
            <person name="Soukal P."/>
            <person name="Eme L."/>
            <person name="Dacks J.B."/>
            <person name="Karnkowska A."/>
            <person name="Elias M."/>
            <person name="Hampl V."/>
        </authorList>
    </citation>
    <scope>NUCLEOTIDE SEQUENCE [LARGE SCALE GENOMIC DNA]</scope>
    <source>
        <strain evidence="10">NAU3</strain>
        <tissue evidence="10">Gut</tissue>
    </source>
</reference>
<dbReference type="PANTHER" id="PTHR22883:SF203">
    <property type="entry name" value="PALMITOYLTRANSFERASE"/>
    <property type="match status" value="1"/>
</dbReference>
<feature type="domain" description="Palmitoyltransferase DHHC" evidence="9">
    <location>
        <begin position="38"/>
        <end position="161"/>
    </location>
</feature>
<dbReference type="Proteomes" id="UP001281761">
    <property type="component" value="Unassembled WGS sequence"/>
</dbReference>
<comment type="similarity">
    <text evidence="7">Belongs to the DHHC palmitoyltransferase family.</text>
</comment>
<gene>
    <name evidence="10" type="ORF">BLNAU_8291</name>
</gene>
<keyword evidence="6 7" id="KW-0012">Acyltransferase</keyword>
<evidence type="ECO:0000256" key="3">
    <source>
        <dbReference type="ARBA" id="ARBA00022692"/>
    </source>
</evidence>
<organism evidence="10 11">
    <name type="scientific">Blattamonas nauphoetae</name>
    <dbReference type="NCBI Taxonomy" id="2049346"/>
    <lineage>
        <taxon>Eukaryota</taxon>
        <taxon>Metamonada</taxon>
        <taxon>Preaxostyla</taxon>
        <taxon>Oxymonadida</taxon>
        <taxon>Blattamonas</taxon>
    </lineage>
</organism>
<feature type="compositionally biased region" description="Low complexity" evidence="8">
    <location>
        <begin position="159"/>
        <end position="178"/>
    </location>
</feature>
<evidence type="ECO:0000256" key="2">
    <source>
        <dbReference type="ARBA" id="ARBA00022679"/>
    </source>
</evidence>
<evidence type="ECO:0000259" key="9">
    <source>
        <dbReference type="Pfam" id="PF01529"/>
    </source>
</evidence>
<sequence>MVLVTNRSPADPSLSNPKMAPNLYPIGQDPRDEDPLLRFCAKCQSFVHADSKHCNYCNQCVSGFDHHCLWLNTCVGDQNYTLFFLFVLTLTIHATFSFVTTVVSFPIVFVSKQKTLRYMHQIPHTILLVLSLVPTLPTFIFVAQLLVMYASKDVGSNSTTKTEGTRTTTIYGATTGDGENARSSTHHPLSLHEPQSLPLHDPQPLPPHDLPSLLPHDLQNHLPHDLQSLLPHDQPLPPYDLQPPPPPNDLQSHPHRTGLRLRNPNDRSPKVQLHLKELSQHDHLPLQPNRKT</sequence>
<feature type="region of interest" description="Disordered" evidence="8">
    <location>
        <begin position="1"/>
        <end position="21"/>
    </location>
</feature>
<evidence type="ECO:0000256" key="8">
    <source>
        <dbReference type="SAM" id="MobiDB-lite"/>
    </source>
</evidence>
<keyword evidence="11" id="KW-1185">Reference proteome</keyword>
<evidence type="ECO:0000256" key="1">
    <source>
        <dbReference type="ARBA" id="ARBA00004141"/>
    </source>
</evidence>
<evidence type="ECO:0000313" key="11">
    <source>
        <dbReference type="Proteomes" id="UP001281761"/>
    </source>
</evidence>
<evidence type="ECO:0000256" key="7">
    <source>
        <dbReference type="RuleBase" id="RU079119"/>
    </source>
</evidence>
<comment type="domain">
    <text evidence="7">The DHHC domain is required for palmitoyltransferase activity.</text>
</comment>
<dbReference type="InterPro" id="IPR039859">
    <property type="entry name" value="PFA4/ZDH16/20/ERF2-like"/>
</dbReference>
<keyword evidence="4 7" id="KW-1133">Transmembrane helix</keyword>
<keyword evidence="2 7" id="KW-0808">Transferase</keyword>
<name>A0ABQ9XYU1_9EUKA</name>
<feature type="compositionally biased region" description="Pro residues" evidence="8">
    <location>
        <begin position="234"/>
        <end position="248"/>
    </location>
</feature>
<dbReference type="Pfam" id="PF01529">
    <property type="entry name" value="DHHC"/>
    <property type="match status" value="1"/>
</dbReference>
<evidence type="ECO:0000313" key="10">
    <source>
        <dbReference type="EMBL" id="KAK2956657.1"/>
    </source>
</evidence>
<feature type="transmembrane region" description="Helical" evidence="7">
    <location>
        <begin position="80"/>
        <end position="105"/>
    </location>
</feature>
<keyword evidence="3 7" id="KW-0812">Transmembrane</keyword>
<feature type="compositionally biased region" description="Basic and acidic residues" evidence="8">
    <location>
        <begin position="263"/>
        <end position="284"/>
    </location>
</feature>
<evidence type="ECO:0000256" key="5">
    <source>
        <dbReference type="ARBA" id="ARBA00023136"/>
    </source>
</evidence>
<protein>
    <recommendedName>
        <fullName evidence="7">Palmitoyltransferase</fullName>
        <ecNumber evidence="7">2.3.1.225</ecNumber>
    </recommendedName>
</protein>
<dbReference type="PROSITE" id="PS50216">
    <property type="entry name" value="DHHC"/>
    <property type="match status" value="1"/>
</dbReference>
<comment type="caution">
    <text evidence="10">The sequence shown here is derived from an EMBL/GenBank/DDBJ whole genome shotgun (WGS) entry which is preliminary data.</text>
</comment>
<dbReference type="EMBL" id="JARBJD010000053">
    <property type="protein sequence ID" value="KAK2956657.1"/>
    <property type="molecule type" value="Genomic_DNA"/>
</dbReference>
<dbReference type="PANTHER" id="PTHR22883">
    <property type="entry name" value="ZINC FINGER DHHC DOMAIN CONTAINING PROTEIN"/>
    <property type="match status" value="1"/>
</dbReference>
<evidence type="ECO:0000256" key="6">
    <source>
        <dbReference type="ARBA" id="ARBA00023315"/>
    </source>
</evidence>
<accession>A0ABQ9XYU1</accession>
<keyword evidence="5 7" id="KW-0472">Membrane</keyword>
<feature type="transmembrane region" description="Helical" evidence="7">
    <location>
        <begin position="126"/>
        <end position="150"/>
    </location>
</feature>
<comment type="catalytic activity">
    <reaction evidence="7">
        <text>L-cysteinyl-[protein] + hexadecanoyl-CoA = S-hexadecanoyl-L-cysteinyl-[protein] + CoA</text>
        <dbReference type="Rhea" id="RHEA:36683"/>
        <dbReference type="Rhea" id="RHEA-COMP:10131"/>
        <dbReference type="Rhea" id="RHEA-COMP:11032"/>
        <dbReference type="ChEBI" id="CHEBI:29950"/>
        <dbReference type="ChEBI" id="CHEBI:57287"/>
        <dbReference type="ChEBI" id="CHEBI:57379"/>
        <dbReference type="ChEBI" id="CHEBI:74151"/>
        <dbReference type="EC" id="2.3.1.225"/>
    </reaction>
</comment>
<dbReference type="InterPro" id="IPR001594">
    <property type="entry name" value="Palmitoyltrfase_DHHC"/>
</dbReference>
<feature type="compositionally biased region" description="Polar residues" evidence="8">
    <location>
        <begin position="1"/>
        <end position="16"/>
    </location>
</feature>
<evidence type="ECO:0000256" key="4">
    <source>
        <dbReference type="ARBA" id="ARBA00022989"/>
    </source>
</evidence>